<dbReference type="PANTHER" id="PTHR32182">
    <property type="entry name" value="DNA REPLICATION AND REPAIR PROTEIN RECF"/>
    <property type="match status" value="1"/>
</dbReference>
<dbReference type="SUPFAM" id="SSF52540">
    <property type="entry name" value="P-loop containing nucleoside triphosphate hydrolases"/>
    <property type="match status" value="1"/>
</dbReference>
<dbReference type="NCBIfam" id="TIGR00611">
    <property type="entry name" value="recf"/>
    <property type="match status" value="1"/>
</dbReference>
<dbReference type="Gene3D" id="3.40.50.300">
    <property type="entry name" value="P-loop containing nucleotide triphosphate hydrolases"/>
    <property type="match status" value="1"/>
</dbReference>
<keyword evidence="8 9" id="KW-0238">DNA-binding</keyword>
<dbReference type="PANTHER" id="PTHR32182:SF0">
    <property type="entry name" value="DNA REPLICATION AND REPAIR PROTEIN RECF"/>
    <property type="match status" value="1"/>
</dbReference>
<feature type="binding site" evidence="9">
    <location>
        <begin position="35"/>
        <end position="42"/>
    </location>
    <ligand>
        <name>ATP</name>
        <dbReference type="ChEBI" id="CHEBI:30616"/>
    </ligand>
</feature>
<comment type="similarity">
    <text evidence="2 9 10">Belongs to the RecF family.</text>
</comment>
<dbReference type="InterPro" id="IPR003593">
    <property type="entry name" value="AAA+_ATPase"/>
</dbReference>
<keyword evidence="9 10" id="KW-0227">DNA damage</keyword>
<dbReference type="SMART" id="SM00382">
    <property type="entry name" value="AAA"/>
    <property type="match status" value="1"/>
</dbReference>
<protein>
    <recommendedName>
        <fullName evidence="3 9">DNA replication and repair protein RecF</fullName>
    </recommendedName>
</protein>
<evidence type="ECO:0000256" key="6">
    <source>
        <dbReference type="ARBA" id="ARBA00022741"/>
    </source>
</evidence>
<dbReference type="HAMAP" id="MF_00365">
    <property type="entry name" value="RecF"/>
    <property type="match status" value="1"/>
</dbReference>
<dbReference type="InterPro" id="IPR001238">
    <property type="entry name" value="DNA-binding_RecF"/>
</dbReference>
<comment type="subcellular location">
    <subcellularLocation>
        <location evidence="1 9 10">Cytoplasm</location>
    </subcellularLocation>
</comment>
<name>A0A1H5ZBE3_9RHOB</name>
<evidence type="ECO:0000256" key="1">
    <source>
        <dbReference type="ARBA" id="ARBA00004496"/>
    </source>
</evidence>
<dbReference type="InterPro" id="IPR018078">
    <property type="entry name" value="DNA-binding_RecF_CS"/>
</dbReference>
<evidence type="ECO:0000313" key="13">
    <source>
        <dbReference type="Proteomes" id="UP000236752"/>
    </source>
</evidence>
<evidence type="ECO:0000256" key="7">
    <source>
        <dbReference type="ARBA" id="ARBA00022840"/>
    </source>
</evidence>
<evidence type="ECO:0000256" key="2">
    <source>
        <dbReference type="ARBA" id="ARBA00008016"/>
    </source>
</evidence>
<evidence type="ECO:0000256" key="4">
    <source>
        <dbReference type="ARBA" id="ARBA00022490"/>
    </source>
</evidence>
<organism evidence="12 13">
    <name type="scientific">Thalassococcus halodurans</name>
    <dbReference type="NCBI Taxonomy" id="373675"/>
    <lineage>
        <taxon>Bacteria</taxon>
        <taxon>Pseudomonadati</taxon>
        <taxon>Pseudomonadota</taxon>
        <taxon>Alphaproteobacteria</taxon>
        <taxon>Rhodobacterales</taxon>
        <taxon>Roseobacteraceae</taxon>
        <taxon>Thalassococcus</taxon>
    </lineage>
</organism>
<feature type="domain" description="AAA+ ATPase" evidence="11">
    <location>
        <begin position="27"/>
        <end position="359"/>
    </location>
</feature>
<dbReference type="InterPro" id="IPR042174">
    <property type="entry name" value="RecF_2"/>
</dbReference>
<dbReference type="GO" id="GO:0006260">
    <property type="term" value="P:DNA replication"/>
    <property type="evidence" value="ECO:0007669"/>
    <property type="project" value="UniProtKB-UniRule"/>
</dbReference>
<dbReference type="InterPro" id="IPR027417">
    <property type="entry name" value="P-loop_NTPase"/>
</dbReference>
<evidence type="ECO:0000256" key="9">
    <source>
        <dbReference type="HAMAP-Rule" id="MF_00365"/>
    </source>
</evidence>
<dbReference type="Gene3D" id="1.20.1050.90">
    <property type="entry name" value="RecF/RecN/SMC, N-terminal domain"/>
    <property type="match status" value="1"/>
</dbReference>
<dbReference type="Pfam" id="PF02463">
    <property type="entry name" value="SMC_N"/>
    <property type="match status" value="1"/>
</dbReference>
<sequence length="373" mass="40632">MTLSGLHLQSLNLSHFRSHKRAEIDVDSRPIAIFGPNGAGKTNLLEAVSLFSPGRGMRRASAETMTRRPEALGWKVSGILTAPDGVHEIAFQSENGNPRTVRVNDKPASQVALGRIARVLWLVPSMDRLWIEGAEGRRRFLDRMTLSFFPEHAEATLNYEKAMRDRNRLLKDQVRDPVWYRALEAQMARTGAVIHANRVAALKALAEAQENAETSFPSADLTLTQADGDMPETEEALAQALADGRPRDVMAGRTLIGPHRADLYGVFQAKGVPASDCSTGEQKALLISLILANARAIAKDFGAAPILLLDEVAAHLDAGRRAALYDEITALGAQAWMTGTGAELFEELGQRAQYIEVTEQDGQSCTKQIALSS</sequence>
<keyword evidence="9 10" id="KW-0234">DNA repair</keyword>
<keyword evidence="9 10" id="KW-0742">SOS response</keyword>
<dbReference type="GO" id="GO:0000731">
    <property type="term" value="P:DNA synthesis involved in DNA repair"/>
    <property type="evidence" value="ECO:0007669"/>
    <property type="project" value="TreeGrafter"/>
</dbReference>
<dbReference type="GO" id="GO:0003697">
    <property type="term" value="F:single-stranded DNA binding"/>
    <property type="evidence" value="ECO:0007669"/>
    <property type="project" value="UniProtKB-UniRule"/>
</dbReference>
<keyword evidence="7 9" id="KW-0067">ATP-binding</keyword>
<keyword evidence="6 9" id="KW-0547">Nucleotide-binding</keyword>
<dbReference type="GO" id="GO:0009432">
    <property type="term" value="P:SOS response"/>
    <property type="evidence" value="ECO:0007669"/>
    <property type="project" value="UniProtKB-UniRule"/>
</dbReference>
<keyword evidence="13" id="KW-1185">Reference proteome</keyword>
<dbReference type="GO" id="GO:0005524">
    <property type="term" value="F:ATP binding"/>
    <property type="evidence" value="ECO:0007669"/>
    <property type="project" value="UniProtKB-UniRule"/>
</dbReference>
<dbReference type="Proteomes" id="UP000236752">
    <property type="component" value="Unassembled WGS sequence"/>
</dbReference>
<proteinExistence type="inferred from homology"/>
<accession>A0A1H5ZBE3</accession>
<evidence type="ECO:0000259" key="11">
    <source>
        <dbReference type="SMART" id="SM00382"/>
    </source>
</evidence>
<keyword evidence="4 9" id="KW-0963">Cytoplasm</keyword>
<dbReference type="AlphaFoldDB" id="A0A1H5ZBE3"/>
<reference evidence="12 13" key="1">
    <citation type="submission" date="2016-10" db="EMBL/GenBank/DDBJ databases">
        <authorList>
            <person name="de Groot N.N."/>
        </authorList>
    </citation>
    <scope>NUCLEOTIDE SEQUENCE [LARGE SCALE GENOMIC DNA]</scope>
    <source>
        <strain evidence="12 13">DSM 26915</strain>
    </source>
</reference>
<comment type="function">
    <text evidence="9 10">The RecF protein is involved in DNA metabolism; it is required for DNA replication and normal SOS inducibility. RecF binds preferentially to single-stranded, linear DNA. It also seems to bind ATP.</text>
</comment>
<keyword evidence="5 9" id="KW-0235">DNA replication</keyword>
<evidence type="ECO:0000313" key="12">
    <source>
        <dbReference type="EMBL" id="SEG33621.1"/>
    </source>
</evidence>
<evidence type="ECO:0000256" key="8">
    <source>
        <dbReference type="ARBA" id="ARBA00023125"/>
    </source>
</evidence>
<dbReference type="GO" id="GO:0005737">
    <property type="term" value="C:cytoplasm"/>
    <property type="evidence" value="ECO:0007669"/>
    <property type="project" value="UniProtKB-SubCell"/>
</dbReference>
<dbReference type="EMBL" id="FNUZ01000003">
    <property type="protein sequence ID" value="SEG33621.1"/>
    <property type="molecule type" value="Genomic_DNA"/>
</dbReference>
<evidence type="ECO:0000256" key="3">
    <source>
        <dbReference type="ARBA" id="ARBA00020170"/>
    </source>
</evidence>
<evidence type="ECO:0000256" key="5">
    <source>
        <dbReference type="ARBA" id="ARBA00022705"/>
    </source>
</evidence>
<dbReference type="PROSITE" id="PS00618">
    <property type="entry name" value="RECF_2"/>
    <property type="match status" value="1"/>
</dbReference>
<evidence type="ECO:0000256" key="10">
    <source>
        <dbReference type="RuleBase" id="RU000578"/>
    </source>
</evidence>
<gene>
    <name evidence="9" type="primary">recF</name>
    <name evidence="12" type="ORF">SAMN04488045_2521</name>
</gene>
<dbReference type="InterPro" id="IPR003395">
    <property type="entry name" value="RecF/RecN/SMC_N"/>
</dbReference>
<dbReference type="GO" id="GO:0006302">
    <property type="term" value="P:double-strand break repair"/>
    <property type="evidence" value="ECO:0007669"/>
    <property type="project" value="TreeGrafter"/>
</dbReference>